<dbReference type="InterPro" id="IPR013785">
    <property type="entry name" value="Aldolase_TIM"/>
</dbReference>
<dbReference type="EMBL" id="NAJO01000034">
    <property type="protein sequence ID" value="OQO00750.1"/>
    <property type="molecule type" value="Genomic_DNA"/>
</dbReference>
<evidence type="ECO:0000313" key="6">
    <source>
        <dbReference type="Proteomes" id="UP000192596"/>
    </source>
</evidence>
<dbReference type="InterPro" id="IPR036400">
    <property type="entry name" value="Cyt_B5-like_heme/steroid_sf"/>
</dbReference>
<dbReference type="SUPFAM" id="SSF55856">
    <property type="entry name" value="Cytochrome b5-like heme/steroid binding domain"/>
    <property type="match status" value="1"/>
</dbReference>
<keyword evidence="2" id="KW-0560">Oxidoreductase</keyword>
<dbReference type="SUPFAM" id="SSF51395">
    <property type="entry name" value="FMN-linked oxidoreductases"/>
    <property type="match status" value="1"/>
</dbReference>
<proteinExistence type="predicted"/>
<dbReference type="Gene3D" id="3.10.120.10">
    <property type="entry name" value="Cytochrome b5-like heme/steroid binding domain"/>
    <property type="match status" value="1"/>
</dbReference>
<dbReference type="Pfam" id="PF00173">
    <property type="entry name" value="Cyt-b5"/>
    <property type="match status" value="1"/>
</dbReference>
<keyword evidence="6" id="KW-1185">Reference proteome</keyword>
<evidence type="ECO:0008006" key="7">
    <source>
        <dbReference type="Google" id="ProtNLM"/>
    </source>
</evidence>
<organism evidence="5 6">
    <name type="scientific">Cryoendolithus antarcticus</name>
    <dbReference type="NCBI Taxonomy" id="1507870"/>
    <lineage>
        <taxon>Eukaryota</taxon>
        <taxon>Fungi</taxon>
        <taxon>Dikarya</taxon>
        <taxon>Ascomycota</taxon>
        <taxon>Pezizomycotina</taxon>
        <taxon>Dothideomycetes</taxon>
        <taxon>Dothideomycetidae</taxon>
        <taxon>Cladosporiales</taxon>
        <taxon>Cladosporiaceae</taxon>
        <taxon>Cryoendolithus</taxon>
    </lineage>
</organism>
<comment type="cofactor">
    <cofactor evidence="1">
        <name>FMN</name>
        <dbReference type="ChEBI" id="CHEBI:58210"/>
    </cofactor>
</comment>
<gene>
    <name evidence="5" type="ORF">B0A48_13241</name>
</gene>
<feature type="domain" description="Cytochrome b5 heme-binding" evidence="3">
    <location>
        <begin position="3"/>
        <end position="80"/>
    </location>
</feature>
<dbReference type="InterPro" id="IPR001199">
    <property type="entry name" value="Cyt_B5-like_heme/steroid-bd"/>
</dbReference>
<reference evidence="6" key="1">
    <citation type="submission" date="2017-03" db="EMBL/GenBank/DDBJ databases">
        <title>Genomes of endolithic fungi from Antarctica.</title>
        <authorList>
            <person name="Coleine C."/>
            <person name="Masonjones S."/>
            <person name="Stajich J.E."/>
        </authorList>
    </citation>
    <scope>NUCLEOTIDE SEQUENCE [LARGE SCALE GENOMIC DNA]</scope>
    <source>
        <strain evidence="6">CCFEE 5527</strain>
    </source>
</reference>
<dbReference type="InterPro" id="IPR000262">
    <property type="entry name" value="FMN-dep_DH"/>
</dbReference>
<evidence type="ECO:0000259" key="3">
    <source>
        <dbReference type="PROSITE" id="PS50255"/>
    </source>
</evidence>
<dbReference type="GO" id="GO:0016491">
    <property type="term" value="F:oxidoreductase activity"/>
    <property type="evidence" value="ECO:0007669"/>
    <property type="project" value="UniProtKB-KW"/>
</dbReference>
<dbReference type="Gene3D" id="3.20.20.70">
    <property type="entry name" value="Aldolase class I"/>
    <property type="match status" value="1"/>
</dbReference>
<dbReference type="OrthoDB" id="1925334at2759"/>
<protein>
    <recommendedName>
        <fullName evidence="7">Cytochrome b2, mitochondrial</fullName>
    </recommendedName>
</protein>
<dbReference type="PANTHER" id="PTHR10578">
    <property type="entry name" value="S -2-HYDROXY-ACID OXIDASE-RELATED"/>
    <property type="match status" value="1"/>
</dbReference>
<dbReference type="InParanoid" id="A0A1V8SNV8"/>
<sequence length="492" mass="52950">MSSPKISVAELSKHATPEDCWVLVNGKVYDLSNFAPNHPGGADMVYAYAGKDGTTTYNQYHSASLIEKTLSPSEKKGDIDDSTITSTWLEAQKAELTSAPDPNEKPPLDAIINLDDFEKAFAATGSKKANAYIEGASNDLLTLQANKTHWQRLFFRPRVMRNVSVVKTSSTLLGVKVKMPVWICPMGIAKTAGPEGEAALAKGAASSGIVHCVSTTASMSVEEIVGATGSDWPFFYQLYVDKQRHKTEAVLRQLASIPQIKALFVTADLAVVSKREADERVRVQATVSVYANGAKSGIDKKGGGLARSTGSFIDWSLNWDDLAWLRRHTNLPIVVKGIQSAADAKTAMELGCAGIVVSNHGGRALDGAPSTLLVLMEIRRDCPEVYERLEVFVDGGVRRGSDILKAVLLGARGVGVGRPFQCSVAYDTEGVEHCAGIIQDELETAMRLCGITDLDKVRGDMSWLNTAELAPLLPPTSNAGGGLWRRLFGARL</sequence>
<dbReference type="InterPro" id="IPR037396">
    <property type="entry name" value="FMN_HAD"/>
</dbReference>
<dbReference type="Pfam" id="PF01070">
    <property type="entry name" value="FMN_dh"/>
    <property type="match status" value="1"/>
</dbReference>
<dbReference type="SMART" id="SM01117">
    <property type="entry name" value="Cyt-b5"/>
    <property type="match status" value="1"/>
</dbReference>
<dbReference type="PROSITE" id="PS51349">
    <property type="entry name" value="FMN_HYDROXY_ACID_DH_2"/>
    <property type="match status" value="1"/>
</dbReference>
<dbReference type="AlphaFoldDB" id="A0A1V8SNV8"/>
<dbReference type="Proteomes" id="UP000192596">
    <property type="component" value="Unassembled WGS sequence"/>
</dbReference>
<comment type="caution">
    <text evidence="5">The sequence shown here is derived from an EMBL/GenBank/DDBJ whole genome shotgun (WGS) entry which is preliminary data.</text>
</comment>
<evidence type="ECO:0000256" key="2">
    <source>
        <dbReference type="ARBA" id="ARBA00023002"/>
    </source>
</evidence>
<dbReference type="STRING" id="1507870.A0A1V8SNV8"/>
<name>A0A1V8SNV8_9PEZI</name>
<evidence type="ECO:0000259" key="4">
    <source>
        <dbReference type="PROSITE" id="PS51349"/>
    </source>
</evidence>
<dbReference type="PROSITE" id="PS50255">
    <property type="entry name" value="CYTOCHROME_B5_2"/>
    <property type="match status" value="1"/>
</dbReference>
<feature type="domain" description="FMN hydroxy acid dehydrogenase" evidence="4">
    <location>
        <begin position="106"/>
        <end position="467"/>
    </location>
</feature>
<dbReference type="PANTHER" id="PTHR10578:SF104">
    <property type="entry name" value="CYTOCHROME B2, MITOCHONDRIAL-RELATED"/>
    <property type="match status" value="1"/>
</dbReference>
<accession>A0A1V8SNV8</accession>
<evidence type="ECO:0000313" key="5">
    <source>
        <dbReference type="EMBL" id="OQO00750.1"/>
    </source>
</evidence>
<evidence type="ECO:0000256" key="1">
    <source>
        <dbReference type="ARBA" id="ARBA00001917"/>
    </source>
</evidence>